<evidence type="ECO:0000313" key="1">
    <source>
        <dbReference type="EMBL" id="KFM82071.1"/>
    </source>
</evidence>
<dbReference type="Proteomes" id="UP000054359">
    <property type="component" value="Unassembled WGS sequence"/>
</dbReference>
<evidence type="ECO:0000313" key="2">
    <source>
        <dbReference type="Proteomes" id="UP000054359"/>
    </source>
</evidence>
<gene>
    <name evidence="1" type="ORF">X975_26410</name>
</gene>
<keyword evidence="2" id="KW-1185">Reference proteome</keyword>
<accession>A0A087UXI2</accession>
<proteinExistence type="predicted"/>
<name>A0A087UXI2_STEMI</name>
<dbReference type="OMA" id="LASEFCC"/>
<reference evidence="1 2" key="1">
    <citation type="submission" date="2013-11" db="EMBL/GenBank/DDBJ databases">
        <title>Genome sequencing of Stegodyphus mimosarum.</title>
        <authorList>
            <person name="Bechsgaard J."/>
        </authorList>
    </citation>
    <scope>NUCLEOTIDE SEQUENCE [LARGE SCALE GENOMIC DNA]</scope>
</reference>
<feature type="non-terminal residue" evidence="1">
    <location>
        <position position="138"/>
    </location>
</feature>
<dbReference type="AlphaFoldDB" id="A0A087UXI2"/>
<dbReference type="OrthoDB" id="445052at2759"/>
<dbReference type="STRING" id="407821.A0A087UXI2"/>
<sequence>MFSVSIRDCTGFATGESKEKSLKTNFAQTEILQNDEKNCQVPQRESVQVQTDTKEKKGDIFVEFDVDNLSNFLSRVTPLVCSVLEKNAKSQAFHQYNLLSDKDDSTISCKYLLEKSLPSDFCCNFVSWNSVGTAVAAA</sequence>
<organism evidence="1 2">
    <name type="scientific">Stegodyphus mimosarum</name>
    <name type="common">African social velvet spider</name>
    <dbReference type="NCBI Taxonomy" id="407821"/>
    <lineage>
        <taxon>Eukaryota</taxon>
        <taxon>Metazoa</taxon>
        <taxon>Ecdysozoa</taxon>
        <taxon>Arthropoda</taxon>
        <taxon>Chelicerata</taxon>
        <taxon>Arachnida</taxon>
        <taxon>Araneae</taxon>
        <taxon>Araneomorphae</taxon>
        <taxon>Entelegynae</taxon>
        <taxon>Eresoidea</taxon>
        <taxon>Eresidae</taxon>
        <taxon>Stegodyphus</taxon>
    </lineage>
</organism>
<dbReference type="EMBL" id="KK122156">
    <property type="protein sequence ID" value="KFM82071.1"/>
    <property type="molecule type" value="Genomic_DNA"/>
</dbReference>
<protein>
    <submittedName>
        <fullName evidence="1">Uncharacterized protein</fullName>
    </submittedName>
</protein>